<feature type="domain" description="Pyrroline-5-carboxylate reductase dimerisation" evidence="15">
    <location>
        <begin position="164"/>
        <end position="268"/>
    </location>
</feature>
<dbReference type="InterPro" id="IPR029036">
    <property type="entry name" value="P5CR_dimer"/>
</dbReference>
<dbReference type="AlphaFoldDB" id="A0A1H4DD64"/>
<feature type="binding site" evidence="12">
    <location>
        <begin position="10"/>
        <end position="15"/>
    </location>
    <ligand>
        <name>NADP(+)</name>
        <dbReference type="ChEBI" id="CHEBI:58349"/>
    </ligand>
</feature>
<keyword evidence="7 10" id="KW-0560">Oxidoreductase</keyword>
<dbReference type="Gene3D" id="3.40.50.720">
    <property type="entry name" value="NAD(P)-binding Rossmann-like Domain"/>
    <property type="match status" value="1"/>
</dbReference>
<comment type="pathway">
    <text evidence="1 10 13">Amino-acid biosynthesis; L-proline biosynthesis; L-proline from L-glutamate 5-semialdehyde: step 1/1.</text>
</comment>
<evidence type="ECO:0000256" key="10">
    <source>
        <dbReference type="HAMAP-Rule" id="MF_01925"/>
    </source>
</evidence>
<dbReference type="GO" id="GO:0055129">
    <property type="term" value="P:L-proline biosynthetic process"/>
    <property type="evidence" value="ECO:0007669"/>
    <property type="project" value="UniProtKB-UniRule"/>
</dbReference>
<dbReference type="EC" id="1.5.1.2" evidence="10 11"/>
<dbReference type="NCBIfam" id="TIGR00112">
    <property type="entry name" value="proC"/>
    <property type="match status" value="1"/>
</dbReference>
<dbReference type="Gene3D" id="1.10.3730.10">
    <property type="entry name" value="ProC C-terminal domain-like"/>
    <property type="match status" value="1"/>
</dbReference>
<proteinExistence type="inferred from homology"/>
<evidence type="ECO:0000256" key="13">
    <source>
        <dbReference type="RuleBase" id="RU003903"/>
    </source>
</evidence>
<dbReference type="SUPFAM" id="SSF51735">
    <property type="entry name" value="NAD(P)-binding Rossmann-fold domains"/>
    <property type="match status" value="1"/>
</dbReference>
<dbReference type="RefSeq" id="WP_091825933.1">
    <property type="nucleotide sequence ID" value="NZ_FNRJ01000006.1"/>
</dbReference>
<keyword evidence="6 10" id="KW-0521">NADP</keyword>
<dbReference type="InterPro" id="IPR000304">
    <property type="entry name" value="Pyrroline-COOH_reductase"/>
</dbReference>
<dbReference type="SUPFAM" id="SSF48179">
    <property type="entry name" value="6-phosphogluconate dehydrogenase C-terminal domain-like"/>
    <property type="match status" value="1"/>
</dbReference>
<evidence type="ECO:0000256" key="1">
    <source>
        <dbReference type="ARBA" id="ARBA00005205"/>
    </source>
</evidence>
<evidence type="ECO:0000259" key="15">
    <source>
        <dbReference type="Pfam" id="PF14748"/>
    </source>
</evidence>
<dbReference type="GO" id="GO:0004735">
    <property type="term" value="F:pyrroline-5-carboxylate reductase activity"/>
    <property type="evidence" value="ECO:0007669"/>
    <property type="project" value="UniProtKB-UniRule"/>
</dbReference>
<evidence type="ECO:0000256" key="6">
    <source>
        <dbReference type="ARBA" id="ARBA00022857"/>
    </source>
</evidence>
<dbReference type="HAMAP" id="MF_01925">
    <property type="entry name" value="P5C_reductase"/>
    <property type="match status" value="1"/>
</dbReference>
<comment type="catalytic activity">
    <reaction evidence="9 10 13">
        <text>L-proline + NADP(+) = (S)-1-pyrroline-5-carboxylate + NADPH + 2 H(+)</text>
        <dbReference type="Rhea" id="RHEA:14109"/>
        <dbReference type="ChEBI" id="CHEBI:15378"/>
        <dbReference type="ChEBI" id="CHEBI:17388"/>
        <dbReference type="ChEBI" id="CHEBI:57783"/>
        <dbReference type="ChEBI" id="CHEBI:58349"/>
        <dbReference type="ChEBI" id="CHEBI:60039"/>
        <dbReference type="EC" id="1.5.1.2"/>
    </reaction>
</comment>
<dbReference type="InterPro" id="IPR036291">
    <property type="entry name" value="NAD(P)-bd_dom_sf"/>
</dbReference>
<evidence type="ECO:0000256" key="9">
    <source>
        <dbReference type="ARBA" id="ARBA00052690"/>
    </source>
</evidence>
<protein>
    <recommendedName>
        <fullName evidence="10 11">Pyrroline-5-carboxylate reductase</fullName>
        <shortName evidence="10">P5C reductase</shortName>
        <shortName evidence="10">P5CR</shortName>
        <ecNumber evidence="10 11">1.5.1.2</ecNumber>
    </recommendedName>
    <alternativeName>
        <fullName evidence="10">PCA reductase</fullName>
    </alternativeName>
</protein>
<comment type="similarity">
    <text evidence="2 10 13">Belongs to the pyrroline-5-carboxylate reductase family.</text>
</comment>
<evidence type="ECO:0000256" key="5">
    <source>
        <dbReference type="ARBA" id="ARBA00022650"/>
    </source>
</evidence>
<dbReference type="InterPro" id="IPR028939">
    <property type="entry name" value="P5C_Rdtase_cat_N"/>
</dbReference>
<reference evidence="17" key="1">
    <citation type="submission" date="2016-10" db="EMBL/GenBank/DDBJ databases">
        <authorList>
            <person name="Varghese N."/>
            <person name="Submissions S."/>
        </authorList>
    </citation>
    <scope>NUCLEOTIDE SEQUENCE [LARGE SCALE GENOMIC DNA]</scope>
    <source>
        <strain evidence="17">DSM 11526</strain>
    </source>
</reference>
<keyword evidence="17" id="KW-1185">Reference proteome</keyword>
<keyword evidence="4 10" id="KW-0028">Amino-acid biosynthesis</keyword>
<evidence type="ECO:0000256" key="8">
    <source>
        <dbReference type="ARBA" id="ARBA00050547"/>
    </source>
</evidence>
<comment type="subcellular location">
    <subcellularLocation>
        <location evidence="10">Cytoplasm</location>
    </subcellularLocation>
</comment>
<evidence type="ECO:0000256" key="2">
    <source>
        <dbReference type="ARBA" id="ARBA00005525"/>
    </source>
</evidence>
<dbReference type="EMBL" id="FNRJ01000006">
    <property type="protein sequence ID" value="SEA70390.1"/>
    <property type="molecule type" value="Genomic_DNA"/>
</dbReference>
<dbReference type="FunFam" id="1.10.3730.10:FF:000001">
    <property type="entry name" value="Pyrroline-5-carboxylate reductase"/>
    <property type="match status" value="1"/>
</dbReference>
<evidence type="ECO:0000256" key="12">
    <source>
        <dbReference type="PIRSR" id="PIRSR000193-1"/>
    </source>
</evidence>
<dbReference type="InterPro" id="IPR008927">
    <property type="entry name" value="6-PGluconate_DH-like_C_sf"/>
</dbReference>
<dbReference type="UniPathway" id="UPA00098">
    <property type="reaction ID" value="UER00361"/>
</dbReference>
<dbReference type="Pfam" id="PF14748">
    <property type="entry name" value="P5CR_dimer"/>
    <property type="match status" value="1"/>
</dbReference>
<accession>A0A1H4DD64</accession>
<gene>
    <name evidence="10" type="primary">proC</name>
    <name evidence="16" type="ORF">SAMN02745729_10645</name>
</gene>
<dbReference type="PANTHER" id="PTHR11645">
    <property type="entry name" value="PYRROLINE-5-CARBOXYLATE REDUCTASE"/>
    <property type="match status" value="1"/>
</dbReference>
<dbReference type="Pfam" id="PF03807">
    <property type="entry name" value="F420_oxidored"/>
    <property type="match status" value="1"/>
</dbReference>
<keyword evidence="5 10" id="KW-0641">Proline biosynthesis</keyword>
<dbReference type="OrthoDB" id="9805754at2"/>
<evidence type="ECO:0000256" key="3">
    <source>
        <dbReference type="ARBA" id="ARBA00022490"/>
    </source>
</evidence>
<name>A0A1H4DD64_9GAMM</name>
<dbReference type="PIRSF" id="PIRSF000193">
    <property type="entry name" value="Pyrrol-5-carb_rd"/>
    <property type="match status" value="1"/>
</dbReference>
<dbReference type="FunFam" id="3.40.50.720:FF:000105">
    <property type="entry name" value="Pyrroline-5-carboxylate reductase"/>
    <property type="match status" value="1"/>
</dbReference>
<sequence>MSQSPVIAFIGAGNMARAIIGGLLENGFAAADLWASEPDTERLQDLAERGLNVTSDNRAAVAAADIVVLAVKPQVMKAVVTDLASAVQSRQPLMVSIAAGISLDALDRWLGGEIALVRCMPNTPSLVQTGASGLFANSRVSAEQRQQATTVLEAVGIALWVQSEAELDAVTAISGSGPAYYFLMMEAMTAAGVKLGLSEETARGLTLQTALGAARMASNSEVNPTELRRRVTSPNGTTERAIKTFQAEGFDALVENALTACRDRSVELAGELCQD</sequence>
<comment type="catalytic activity">
    <reaction evidence="8 10">
        <text>L-proline + NAD(+) = (S)-1-pyrroline-5-carboxylate + NADH + 2 H(+)</text>
        <dbReference type="Rhea" id="RHEA:14105"/>
        <dbReference type="ChEBI" id="CHEBI:15378"/>
        <dbReference type="ChEBI" id="CHEBI:17388"/>
        <dbReference type="ChEBI" id="CHEBI:57540"/>
        <dbReference type="ChEBI" id="CHEBI:57945"/>
        <dbReference type="ChEBI" id="CHEBI:60039"/>
        <dbReference type="EC" id="1.5.1.2"/>
    </reaction>
</comment>
<evidence type="ECO:0000256" key="11">
    <source>
        <dbReference type="NCBIfam" id="TIGR00112"/>
    </source>
</evidence>
<evidence type="ECO:0000256" key="4">
    <source>
        <dbReference type="ARBA" id="ARBA00022605"/>
    </source>
</evidence>
<dbReference type="InterPro" id="IPR053790">
    <property type="entry name" value="P5CR-like_CS"/>
</dbReference>
<dbReference type="PROSITE" id="PS00521">
    <property type="entry name" value="P5CR"/>
    <property type="match status" value="1"/>
</dbReference>
<organism evidence="16 17">
    <name type="scientific">Marinobacterium iners DSM 11526</name>
    <dbReference type="NCBI Taxonomy" id="1122198"/>
    <lineage>
        <taxon>Bacteria</taxon>
        <taxon>Pseudomonadati</taxon>
        <taxon>Pseudomonadota</taxon>
        <taxon>Gammaproteobacteria</taxon>
        <taxon>Oceanospirillales</taxon>
        <taxon>Oceanospirillaceae</taxon>
        <taxon>Marinobacterium</taxon>
    </lineage>
</organism>
<evidence type="ECO:0000256" key="7">
    <source>
        <dbReference type="ARBA" id="ARBA00023002"/>
    </source>
</evidence>
<feature type="binding site" evidence="12">
    <location>
        <begin position="70"/>
        <end position="73"/>
    </location>
    <ligand>
        <name>NADP(+)</name>
        <dbReference type="ChEBI" id="CHEBI:58349"/>
    </ligand>
</feature>
<evidence type="ECO:0000259" key="14">
    <source>
        <dbReference type="Pfam" id="PF03807"/>
    </source>
</evidence>
<comment type="function">
    <text evidence="10">Catalyzes the reduction of 1-pyrroline-5-carboxylate (PCA) to L-proline.</text>
</comment>
<feature type="domain" description="Pyrroline-5-carboxylate reductase catalytic N-terminal" evidence="14">
    <location>
        <begin position="7"/>
        <end position="100"/>
    </location>
</feature>
<dbReference type="GO" id="GO:0005737">
    <property type="term" value="C:cytoplasm"/>
    <property type="evidence" value="ECO:0007669"/>
    <property type="project" value="UniProtKB-SubCell"/>
</dbReference>
<keyword evidence="3 10" id="KW-0963">Cytoplasm</keyword>
<dbReference type="STRING" id="1122198.SAMN02745729_10645"/>
<feature type="binding site" evidence="12">
    <location>
        <position position="57"/>
    </location>
    <ligand>
        <name>NADPH</name>
        <dbReference type="ChEBI" id="CHEBI:57783"/>
    </ligand>
</feature>
<dbReference type="Proteomes" id="UP000242469">
    <property type="component" value="Unassembled WGS sequence"/>
</dbReference>
<dbReference type="PANTHER" id="PTHR11645:SF0">
    <property type="entry name" value="PYRROLINE-5-CARBOXYLATE REDUCTASE 3"/>
    <property type="match status" value="1"/>
</dbReference>
<evidence type="ECO:0000313" key="17">
    <source>
        <dbReference type="Proteomes" id="UP000242469"/>
    </source>
</evidence>
<evidence type="ECO:0000313" key="16">
    <source>
        <dbReference type="EMBL" id="SEA70390.1"/>
    </source>
</evidence>